<dbReference type="Proteomes" id="UP001164472">
    <property type="component" value="Chromosome"/>
</dbReference>
<dbReference type="RefSeq" id="WP_251810220.1">
    <property type="nucleotide sequence ID" value="NZ_CP101527.1"/>
</dbReference>
<evidence type="ECO:0000259" key="2">
    <source>
        <dbReference type="PROSITE" id="PS50112"/>
    </source>
</evidence>
<dbReference type="InterPro" id="IPR000014">
    <property type="entry name" value="PAS"/>
</dbReference>
<dbReference type="SUPFAM" id="SSF55785">
    <property type="entry name" value="PYP-like sensor domain (PAS domain)"/>
    <property type="match status" value="4"/>
</dbReference>
<dbReference type="Pfam" id="PF08447">
    <property type="entry name" value="PAS_3"/>
    <property type="match status" value="1"/>
</dbReference>
<dbReference type="InterPro" id="IPR013656">
    <property type="entry name" value="PAS_4"/>
</dbReference>
<feature type="transmembrane region" description="Helical" evidence="1">
    <location>
        <begin position="12"/>
        <end position="30"/>
    </location>
</feature>
<keyword evidence="5" id="KW-1185">Reference proteome</keyword>
<dbReference type="Pfam" id="PF13426">
    <property type="entry name" value="PAS_9"/>
    <property type="match status" value="1"/>
</dbReference>
<evidence type="ECO:0000313" key="5">
    <source>
        <dbReference type="Proteomes" id="UP001164472"/>
    </source>
</evidence>
<dbReference type="InterPro" id="IPR052155">
    <property type="entry name" value="Biofilm_reg_signaling"/>
</dbReference>
<keyword evidence="1" id="KW-1133">Transmembrane helix</keyword>
<name>A0A9E8HLB0_9ALTE</name>
<evidence type="ECO:0000256" key="1">
    <source>
        <dbReference type="SAM" id="Phobius"/>
    </source>
</evidence>
<accession>A0A9E8HLB0</accession>
<dbReference type="KEGG" id="asem:NNL22_17505"/>
<dbReference type="InterPro" id="IPR001610">
    <property type="entry name" value="PAC"/>
</dbReference>
<feature type="domain" description="PAS" evidence="2">
    <location>
        <begin position="496"/>
        <end position="541"/>
    </location>
</feature>
<keyword evidence="1" id="KW-0472">Membrane</keyword>
<dbReference type="Gene3D" id="3.30.450.20">
    <property type="entry name" value="PAS domain"/>
    <property type="match status" value="4"/>
</dbReference>
<feature type="domain" description="PAC" evidence="3">
    <location>
        <begin position="314"/>
        <end position="365"/>
    </location>
</feature>
<dbReference type="PROSITE" id="PS50113">
    <property type="entry name" value="PAC"/>
    <property type="match status" value="2"/>
</dbReference>
<dbReference type="SMART" id="SM00086">
    <property type="entry name" value="PAC"/>
    <property type="match status" value="2"/>
</dbReference>
<dbReference type="PANTHER" id="PTHR44757:SF2">
    <property type="entry name" value="BIOFILM ARCHITECTURE MAINTENANCE PROTEIN MBAA"/>
    <property type="match status" value="1"/>
</dbReference>
<dbReference type="PANTHER" id="PTHR44757">
    <property type="entry name" value="DIGUANYLATE CYCLASE DGCP"/>
    <property type="match status" value="1"/>
</dbReference>
<dbReference type="CDD" id="cd00130">
    <property type="entry name" value="PAS"/>
    <property type="match status" value="3"/>
</dbReference>
<dbReference type="InterPro" id="IPR013655">
    <property type="entry name" value="PAS_fold_3"/>
</dbReference>
<keyword evidence="1" id="KW-0812">Transmembrane</keyword>
<feature type="domain" description="PAS" evidence="2">
    <location>
        <begin position="81"/>
        <end position="151"/>
    </location>
</feature>
<feature type="domain" description="PAC" evidence="3">
    <location>
        <begin position="441"/>
        <end position="493"/>
    </location>
</feature>
<sequence>MMLKEKDSALSIIAPSTLWALCATAVYWYISVLMEPGALSKNLLSPSVDRLSFTLFAFILSFVLHGHLFRTTRYYKQVLKEQQRCNTLIKESTDITLIMSEKGTCNYISPSIKQILGFRPEEITGKPFQSLLNPSLASRTEIILNNAIKEQTVALPVSLQCLDKWGRNHHLEGTIANMLKVPAIEGLIVNLRDTTAQVNAEIARDQIQTKYKNLFFNNEVAIWEEDYSSVYHELQKLREMGIESITDYLQRNNEQRARLASMVRINEINQATLLLFNASSPKDFIDHINEITNEQYLDIFEAQLNAIWKGEQHFQSDATYQTLDGNEIHVRLYMPIPDTEEDFRHIPISRQNITDRKNAEQALKRSQHQLAEAQRLAKLGSWEWSVADHNVICSKETYRILGYEMPPLTIHKDEFIGRVHPEDRTRVKEAIYNAIEHVGTINLDYRVLTPDGHCQIVNAIAEAIFEADGKVSHMVGTLQDVTKQRQNEERMILANRMFEHTHEGIFITDQHSNIIAVNQAFTTITGYTLDEAYGQTPQILHSGRHTKQFYQNMWAEIKERGCWQGEVWNKAKNGQLYSEWLMINEVKDQQANTINYIGTFSDIHKAKENHQVALRSL</sequence>
<dbReference type="Pfam" id="PF08448">
    <property type="entry name" value="PAS_4"/>
    <property type="match status" value="1"/>
</dbReference>
<evidence type="ECO:0000313" key="4">
    <source>
        <dbReference type="EMBL" id="UZW74793.1"/>
    </source>
</evidence>
<dbReference type="InterPro" id="IPR035965">
    <property type="entry name" value="PAS-like_dom_sf"/>
</dbReference>
<evidence type="ECO:0000259" key="3">
    <source>
        <dbReference type="PROSITE" id="PS50113"/>
    </source>
</evidence>
<dbReference type="PROSITE" id="PS50112">
    <property type="entry name" value="PAS"/>
    <property type="match status" value="2"/>
</dbReference>
<protein>
    <submittedName>
        <fullName evidence="4">PAS domain S-box protein</fullName>
    </submittedName>
</protein>
<organism evidence="4 5">
    <name type="scientific">Alkalimarinus sediminis</name>
    <dbReference type="NCBI Taxonomy" id="1632866"/>
    <lineage>
        <taxon>Bacteria</taxon>
        <taxon>Pseudomonadati</taxon>
        <taxon>Pseudomonadota</taxon>
        <taxon>Gammaproteobacteria</taxon>
        <taxon>Alteromonadales</taxon>
        <taxon>Alteromonadaceae</taxon>
        <taxon>Alkalimarinus</taxon>
    </lineage>
</organism>
<proteinExistence type="predicted"/>
<feature type="transmembrane region" description="Helical" evidence="1">
    <location>
        <begin position="50"/>
        <end position="69"/>
    </location>
</feature>
<gene>
    <name evidence="4" type="ORF">NNL22_17505</name>
</gene>
<dbReference type="Gene3D" id="2.10.70.100">
    <property type="match status" value="1"/>
</dbReference>
<dbReference type="EMBL" id="CP101527">
    <property type="protein sequence ID" value="UZW74793.1"/>
    <property type="molecule type" value="Genomic_DNA"/>
</dbReference>
<dbReference type="SMART" id="SM00091">
    <property type="entry name" value="PAS"/>
    <property type="match status" value="3"/>
</dbReference>
<dbReference type="NCBIfam" id="TIGR00229">
    <property type="entry name" value="sensory_box"/>
    <property type="match status" value="3"/>
</dbReference>
<reference evidence="4" key="1">
    <citation type="submission" date="2022-07" db="EMBL/GenBank/DDBJ databases">
        <title>Alkalimarinus sp. nov., isolated from gut of a Alitta virens.</title>
        <authorList>
            <person name="Yang A.I."/>
            <person name="Shin N.-R."/>
        </authorList>
    </citation>
    <scope>NUCLEOTIDE SEQUENCE</scope>
    <source>
        <strain evidence="4">FA028</strain>
    </source>
</reference>
<dbReference type="InterPro" id="IPR000700">
    <property type="entry name" value="PAS-assoc_C"/>
</dbReference>
<dbReference type="AlphaFoldDB" id="A0A9E8HLB0"/>